<dbReference type="InterPro" id="IPR002123">
    <property type="entry name" value="Plipid/glycerol_acylTrfase"/>
</dbReference>
<feature type="domain" description="Phospholipid/glycerol acyltransferase" evidence="3">
    <location>
        <begin position="37"/>
        <end position="147"/>
    </location>
</feature>
<name>F0EN27_ENTCA</name>
<dbReference type="HOGENOM" id="CLU_027938_4_3_9"/>
<dbReference type="CDD" id="cd07989">
    <property type="entry name" value="LPLAT_AGPAT-like"/>
    <property type="match status" value="1"/>
</dbReference>
<accession>F0EN27</accession>
<dbReference type="Pfam" id="PF01553">
    <property type="entry name" value="Acyltransferase"/>
    <property type="match status" value="1"/>
</dbReference>
<evidence type="ECO:0000256" key="1">
    <source>
        <dbReference type="ARBA" id="ARBA00022679"/>
    </source>
</evidence>
<evidence type="ECO:0000256" key="2">
    <source>
        <dbReference type="ARBA" id="ARBA00023315"/>
    </source>
</evidence>
<dbReference type="PANTHER" id="PTHR10434">
    <property type="entry name" value="1-ACYL-SN-GLYCEROL-3-PHOSPHATE ACYLTRANSFERASE"/>
    <property type="match status" value="1"/>
</dbReference>
<dbReference type="Proteomes" id="UP000004835">
    <property type="component" value="Unassembled WGS sequence"/>
</dbReference>
<dbReference type="AlphaFoldDB" id="F0EN27"/>
<evidence type="ECO:0000313" key="5">
    <source>
        <dbReference type="Proteomes" id="UP000004835"/>
    </source>
</evidence>
<evidence type="ECO:0000259" key="3">
    <source>
        <dbReference type="SMART" id="SM00563"/>
    </source>
</evidence>
<dbReference type="EMBL" id="AEWT01000027">
    <property type="protein sequence ID" value="EGC68539.1"/>
    <property type="molecule type" value="Genomic_DNA"/>
</dbReference>
<gene>
    <name evidence="4" type="ORF">HMPREF9087_2819</name>
</gene>
<keyword evidence="2 4" id="KW-0012">Acyltransferase</keyword>
<dbReference type="GO" id="GO:0003841">
    <property type="term" value="F:1-acylglycerol-3-phosphate O-acyltransferase activity"/>
    <property type="evidence" value="ECO:0007669"/>
    <property type="project" value="TreeGrafter"/>
</dbReference>
<dbReference type="SMART" id="SM00563">
    <property type="entry name" value="PlsC"/>
    <property type="match status" value="1"/>
</dbReference>
<reference evidence="4 5" key="1">
    <citation type="submission" date="2011-01" db="EMBL/GenBank/DDBJ databases">
        <authorList>
            <person name="Muzny D."/>
            <person name="Qin X."/>
            <person name="Deng J."/>
            <person name="Jiang H."/>
            <person name="Liu Y."/>
            <person name="Qu J."/>
            <person name="Song X.-Z."/>
            <person name="Zhang L."/>
            <person name="Thornton R."/>
            <person name="Coyle M."/>
            <person name="Francisco L."/>
            <person name="Jackson L."/>
            <person name="Javaid M."/>
            <person name="Korchina V."/>
            <person name="Kovar C."/>
            <person name="Mata R."/>
            <person name="Mathew T."/>
            <person name="Ngo R."/>
            <person name="Nguyen L."/>
            <person name="Nguyen N."/>
            <person name="Okwuonu G."/>
            <person name="Ongeri F."/>
            <person name="Pham C."/>
            <person name="Simmons D."/>
            <person name="Wilczek-Boney K."/>
            <person name="Hale W."/>
            <person name="Jakkamsetti A."/>
            <person name="Pham P."/>
            <person name="Ruth R."/>
            <person name="San Lucas F."/>
            <person name="Warren J."/>
            <person name="Zhang J."/>
            <person name="Zhao Z."/>
            <person name="Zhou C."/>
            <person name="Zhu D."/>
            <person name="Lee S."/>
            <person name="Bess C."/>
            <person name="Blankenburg K."/>
            <person name="Forbes L."/>
            <person name="Fu Q."/>
            <person name="Gubbala S."/>
            <person name="Hirani K."/>
            <person name="Jayaseelan J.C."/>
            <person name="Lara F."/>
            <person name="Munidasa M."/>
            <person name="Palculict T."/>
            <person name="Patil S."/>
            <person name="Pu L.-L."/>
            <person name="Saada N."/>
            <person name="Tang L."/>
            <person name="Weissenberger G."/>
            <person name="Zhu Y."/>
            <person name="Hemphill L."/>
            <person name="Shang Y."/>
            <person name="Youmans B."/>
            <person name="Ayvaz T."/>
            <person name="Ross M."/>
            <person name="Santibanez J."/>
            <person name="Aqrawi P."/>
            <person name="Gross S."/>
            <person name="Joshi V."/>
            <person name="Fowler G."/>
            <person name="Nazareth L."/>
            <person name="Reid J."/>
            <person name="Worley K."/>
            <person name="Petrosino J."/>
            <person name="Highlander S."/>
            <person name="Gibbs R."/>
        </authorList>
    </citation>
    <scope>NUCLEOTIDE SEQUENCE [LARGE SCALE GENOMIC DNA]</scope>
    <source>
        <strain evidence="4 5">ATCC 12755</strain>
    </source>
</reference>
<dbReference type="GO" id="GO:0006654">
    <property type="term" value="P:phosphatidic acid biosynthetic process"/>
    <property type="evidence" value="ECO:0007669"/>
    <property type="project" value="TreeGrafter"/>
</dbReference>
<keyword evidence="1 4" id="KW-0808">Transferase</keyword>
<dbReference type="SUPFAM" id="SSF69593">
    <property type="entry name" value="Glycerol-3-phosphate (1)-acyltransferase"/>
    <property type="match status" value="1"/>
</dbReference>
<evidence type="ECO:0000313" key="4">
    <source>
        <dbReference type="EMBL" id="EGC68539.1"/>
    </source>
</evidence>
<organism evidence="4 5">
    <name type="scientific">Enterococcus casseliflavus ATCC 12755</name>
    <dbReference type="NCBI Taxonomy" id="888066"/>
    <lineage>
        <taxon>Bacteria</taxon>
        <taxon>Bacillati</taxon>
        <taxon>Bacillota</taxon>
        <taxon>Bacilli</taxon>
        <taxon>Lactobacillales</taxon>
        <taxon>Enterococcaceae</taxon>
        <taxon>Enterococcus</taxon>
    </lineage>
</organism>
<sequence>MSMFFRFMRGVVRVVLFLINGNARYQNKEVLPKNENYILVAPHRTWWDPLYLAVAARPKKFSFMAKEELFKNSILRFILIHANAFPVKRDKPGPSAVKTPVKILKETDLSLIMFPSGTRHATALKGGMALIAKMAKVKIVPSVYQGPLTLKDLFKRKRVTVRFGEPIDISDIKKMDKEGLAEVERRIQGAFDTLDQAIDPSFVYQIDESKRED</sequence>
<protein>
    <submittedName>
        <fullName evidence="4">Acyltransferase</fullName>
    </submittedName>
</protein>
<dbReference type="PANTHER" id="PTHR10434:SF40">
    <property type="entry name" value="1-ACYL-SN-GLYCEROL-3-PHOSPHATE ACYLTRANSFERASE"/>
    <property type="match status" value="1"/>
</dbReference>
<proteinExistence type="predicted"/>
<comment type="caution">
    <text evidence="4">The sequence shown here is derived from an EMBL/GenBank/DDBJ whole genome shotgun (WGS) entry which is preliminary data.</text>
</comment>